<evidence type="ECO:0000313" key="1">
    <source>
        <dbReference type="EMBL" id="MFH5209267.1"/>
    </source>
</evidence>
<organism evidence="1 2">
    <name type="scientific">Antrihabitans spumae</name>
    <dbReference type="NCBI Taxonomy" id="3373370"/>
    <lineage>
        <taxon>Bacteria</taxon>
        <taxon>Bacillati</taxon>
        <taxon>Actinomycetota</taxon>
        <taxon>Actinomycetes</taxon>
        <taxon>Mycobacteriales</taxon>
        <taxon>Nocardiaceae</taxon>
        <taxon>Antrihabitans</taxon>
    </lineage>
</organism>
<protein>
    <recommendedName>
        <fullName evidence="3">Head-to-tail adaptor</fullName>
    </recommendedName>
</protein>
<comment type="caution">
    <text evidence="1">The sequence shown here is derived from an EMBL/GenBank/DDBJ whole genome shotgun (WGS) entry which is preliminary data.</text>
</comment>
<dbReference type="Proteomes" id="UP001609175">
    <property type="component" value="Unassembled WGS sequence"/>
</dbReference>
<dbReference type="RefSeq" id="WP_395115005.1">
    <property type="nucleotide sequence ID" value="NZ_JBIMSO010000051.1"/>
</dbReference>
<evidence type="ECO:0000313" key="2">
    <source>
        <dbReference type="Proteomes" id="UP001609175"/>
    </source>
</evidence>
<sequence>MIPGGAFITQQEFEERWRPLSTAELLDAADLLGAAGRWIRSELPEIDDNNPDAIFVSIDVVKTAMSTGAYAGHISYSRTTGPRTKAGTLANPGGALIFTDWHKKLLGISTGPAPQFYFGDGC</sequence>
<gene>
    <name evidence="1" type="ORF">ACHIPZ_13835</name>
</gene>
<reference evidence="1 2" key="1">
    <citation type="submission" date="2024-10" db="EMBL/GenBank/DDBJ databases">
        <authorList>
            <person name="Riesco R."/>
        </authorList>
    </citation>
    <scope>NUCLEOTIDE SEQUENCE [LARGE SCALE GENOMIC DNA]</scope>
    <source>
        <strain evidence="1 2">NCIMB 15449</strain>
    </source>
</reference>
<dbReference type="EMBL" id="JBIMSO010000051">
    <property type="protein sequence ID" value="MFH5209267.1"/>
    <property type="molecule type" value="Genomic_DNA"/>
</dbReference>
<evidence type="ECO:0008006" key="3">
    <source>
        <dbReference type="Google" id="ProtNLM"/>
    </source>
</evidence>
<name>A0ABW7JMQ2_9NOCA</name>
<accession>A0ABW7JMQ2</accession>
<proteinExistence type="predicted"/>